<dbReference type="FunFam" id="1.10.12.10:FF:000001">
    <property type="entry name" value="Probable enoyl-CoA hydratase, mitochondrial"/>
    <property type="match status" value="1"/>
</dbReference>
<dbReference type="InterPro" id="IPR018376">
    <property type="entry name" value="Enoyl-CoA_hyd/isom_CS"/>
</dbReference>
<dbReference type="SUPFAM" id="SSF52096">
    <property type="entry name" value="ClpP/crotonase"/>
    <property type="match status" value="1"/>
</dbReference>
<keyword evidence="2" id="KW-0456">Lyase</keyword>
<dbReference type="STRING" id="1830138.SAMN05443507_12417"/>
<protein>
    <submittedName>
        <fullName evidence="4">Enoyl-CoA hydratase</fullName>
    </submittedName>
</protein>
<dbReference type="CDD" id="cd06558">
    <property type="entry name" value="crotonase-like"/>
    <property type="match status" value="1"/>
</dbReference>
<dbReference type="EMBL" id="FRAF01000024">
    <property type="protein sequence ID" value="SHK84217.1"/>
    <property type="molecule type" value="Genomic_DNA"/>
</dbReference>
<evidence type="ECO:0000256" key="2">
    <source>
        <dbReference type="ARBA" id="ARBA00023239"/>
    </source>
</evidence>
<comment type="similarity">
    <text evidence="1 3">Belongs to the enoyl-CoA hydratase/isomerase family.</text>
</comment>
<evidence type="ECO:0000313" key="5">
    <source>
        <dbReference type="Proteomes" id="UP000184016"/>
    </source>
</evidence>
<dbReference type="InterPro" id="IPR029045">
    <property type="entry name" value="ClpP/crotonase-like_dom_sf"/>
</dbReference>
<dbReference type="PANTHER" id="PTHR11941">
    <property type="entry name" value="ENOYL-COA HYDRATASE-RELATED"/>
    <property type="match status" value="1"/>
</dbReference>
<evidence type="ECO:0000256" key="1">
    <source>
        <dbReference type="ARBA" id="ARBA00005254"/>
    </source>
</evidence>
<dbReference type="FunFam" id="3.90.226.10:FF:000009">
    <property type="entry name" value="Carnitinyl-CoA dehydratase"/>
    <property type="match status" value="1"/>
</dbReference>
<dbReference type="PROSITE" id="PS00166">
    <property type="entry name" value="ENOYL_COA_HYDRATASE"/>
    <property type="match status" value="1"/>
</dbReference>
<dbReference type="RefSeq" id="WP_072874944.1">
    <property type="nucleotide sequence ID" value="NZ_FRAF01000024.1"/>
</dbReference>
<dbReference type="GO" id="GO:0016836">
    <property type="term" value="F:hydro-lyase activity"/>
    <property type="evidence" value="ECO:0007669"/>
    <property type="project" value="UniProtKB-ARBA"/>
</dbReference>
<reference evidence="5" key="1">
    <citation type="submission" date="2016-11" db="EMBL/GenBank/DDBJ databases">
        <authorList>
            <person name="Varghese N."/>
            <person name="Submissions S."/>
        </authorList>
    </citation>
    <scope>NUCLEOTIDE SEQUENCE [LARGE SCALE GENOMIC DNA]</scope>
    <source>
        <strain evidence="5">USBA-503</strain>
    </source>
</reference>
<dbReference type="AlphaFoldDB" id="A0A1M6VRN4"/>
<dbReference type="Gene3D" id="3.90.226.10">
    <property type="entry name" value="2-enoyl-CoA Hydratase, Chain A, domain 1"/>
    <property type="match status" value="1"/>
</dbReference>
<dbReference type="Gene3D" id="1.10.12.10">
    <property type="entry name" value="Lyase 2-enoyl-coa Hydratase, Chain A, domain 2"/>
    <property type="match status" value="1"/>
</dbReference>
<sequence length="259" mass="28084">MSEEYVKLVVEGTTAKLILQRPKQLNALNQEVIRQLDAHLTQLEKQKDVRSVILCGEGRAFAAGADIAEMVDIDSLQAAEFSRLGQKVFAKLEALPQPTIALIQGYALGGGLEVALACDIRIAAEGAKLGQPEVSIGVLPGFGGSQRLPRIIGQGRALHMLLTGEPIDAQTALAYGLVTAVVKEEELMEEGIKLANKFAKLPAKALHFIKRAVYEGAETDLERGTAQEAAFFALAFSTNDRKEGMQAFLERRKPEFRGE</sequence>
<organism evidence="4 5">
    <name type="scientific">Alicyclobacillus tolerans</name>
    <dbReference type="NCBI Taxonomy" id="90970"/>
    <lineage>
        <taxon>Bacteria</taxon>
        <taxon>Bacillati</taxon>
        <taxon>Bacillota</taxon>
        <taxon>Bacilli</taxon>
        <taxon>Bacillales</taxon>
        <taxon>Alicyclobacillaceae</taxon>
        <taxon>Alicyclobacillus</taxon>
    </lineage>
</organism>
<dbReference type="PANTHER" id="PTHR11941:SF54">
    <property type="entry name" value="ENOYL-COA HYDRATASE, MITOCHONDRIAL"/>
    <property type="match status" value="1"/>
</dbReference>
<dbReference type="Proteomes" id="UP000184016">
    <property type="component" value="Unassembled WGS sequence"/>
</dbReference>
<proteinExistence type="inferred from homology"/>
<dbReference type="Pfam" id="PF00378">
    <property type="entry name" value="ECH_1"/>
    <property type="match status" value="1"/>
</dbReference>
<accession>A0A1M6VRN4</accession>
<keyword evidence="5" id="KW-1185">Reference proteome</keyword>
<evidence type="ECO:0000256" key="3">
    <source>
        <dbReference type="RuleBase" id="RU003707"/>
    </source>
</evidence>
<dbReference type="InterPro" id="IPR014748">
    <property type="entry name" value="Enoyl-CoA_hydra_C"/>
</dbReference>
<gene>
    <name evidence="4" type="ORF">SAMN05443507_12417</name>
</gene>
<dbReference type="GO" id="GO:0006635">
    <property type="term" value="P:fatty acid beta-oxidation"/>
    <property type="evidence" value="ECO:0007669"/>
    <property type="project" value="TreeGrafter"/>
</dbReference>
<evidence type="ECO:0000313" key="4">
    <source>
        <dbReference type="EMBL" id="SHK84217.1"/>
    </source>
</evidence>
<name>A0A1M6VRN4_9BACL</name>
<dbReference type="InterPro" id="IPR001753">
    <property type="entry name" value="Enoyl-CoA_hydra/iso"/>
</dbReference>
<dbReference type="OrthoDB" id="9775794at2"/>